<evidence type="ECO:0000313" key="10">
    <source>
        <dbReference type="EMBL" id="QHT67932.1"/>
    </source>
</evidence>
<dbReference type="CDD" id="cd06240">
    <property type="entry name" value="M14-like"/>
    <property type="match status" value="1"/>
</dbReference>
<keyword evidence="4" id="KW-0378">Hydrolase</keyword>
<keyword evidence="11" id="KW-1185">Reference proteome</keyword>
<dbReference type="Gene3D" id="3.40.630.10">
    <property type="entry name" value="Zn peptidases"/>
    <property type="match status" value="1"/>
</dbReference>
<keyword evidence="3" id="KW-0645">Protease</keyword>
<comment type="caution">
    <text evidence="7">Lacks conserved residue(s) required for the propagation of feature annotation.</text>
</comment>
<evidence type="ECO:0000313" key="11">
    <source>
        <dbReference type="Proteomes" id="UP000480178"/>
    </source>
</evidence>
<keyword evidence="8" id="KW-0732">Signal</keyword>
<keyword evidence="6" id="KW-0482">Metalloprotease</keyword>
<evidence type="ECO:0000256" key="7">
    <source>
        <dbReference type="PROSITE-ProRule" id="PRU01379"/>
    </source>
</evidence>
<sequence>MKHYSTNKSAKLLLILLAFLSQIALAQVPKPSDVFGFEVGADYKVADYSQMLDYYSRLDKASDRVQMIEIGKSVLGKPMLLLFISTEENLKQLEKWRSISEQLSRARIDDNKAKQLVNEGKAIVWIDGGMHASEKAHGQMTSELAYRIATEETAEMKKIRENVITLLMPVMNPDGMDIVVNWYKAVFGTPYETTNPPWLYHHYVGHDNNRDWFMNNMPESKAVSEMLYNKWYPQIVYNHHQSSPSWTRIFLPPFANPVNPNIHPGVTTGVNIVGTAMANRFAMNKMPGVVSQLTFSMWWNGGMRTAPYFHNQIGILTETAHTSPTPRFYPPDSLPKAVGRGVTAPTDATNIFYPYPWKGGESHFREAVDYMLMATMAVLDLAADRREEYLYNIYRMGRDAIEAKDGLFAYVIPADQWDKGEARNLINVLRQGGVEVHQVTKAFQANNTTYPAGSFIIYGAQAFRPYVIDLFEKQVHPNQRLYPGGPPIPPYDLAGWTLSMQMGVKVDKIKTSFEAKTEEIKDRLATPAGQVAGKAGFGYLLSRKENASVMAVNKLLTAGESVYIADSGFSSGKQNYEPGAFIVEKGSATETKVKSLSTELGIDFLSVDAKPGVNLRKLKPVKIGLYKSWEENMDEGWTRWLMETYSFAVDTLHDKDLLSKDLKQYQAIIIPDQTVHEILNGHAPGTMPEPYVGGVGLEGSLALKKYVTQGGNLITFDGASDFAIEQFGLPLKNTVAGLSSQQFFIPGSLIRTNVDVKHPLAFGMQPEVAASFNNSRAFEVVKKVREGEGGKEETKLAPEPPVEVIATYAKKDLLMSGWALNEDKYIAGKAAVVRVKQGSGNIVLFGFRPQFRGQPRATYKLIFNAIYGAPTEKVNATSTAVED</sequence>
<dbReference type="InterPro" id="IPR000834">
    <property type="entry name" value="Peptidase_M14"/>
</dbReference>
<dbReference type="PANTHER" id="PTHR11705">
    <property type="entry name" value="PROTEASE FAMILY M14 CARBOXYPEPTIDASE A,B"/>
    <property type="match status" value="1"/>
</dbReference>
<accession>A0A6C0GJU3</accession>
<dbReference type="Pfam" id="PF00246">
    <property type="entry name" value="Peptidase_M14"/>
    <property type="match status" value="1"/>
</dbReference>
<evidence type="ECO:0000259" key="9">
    <source>
        <dbReference type="PROSITE" id="PS52035"/>
    </source>
</evidence>
<dbReference type="GO" id="GO:0004181">
    <property type="term" value="F:metallocarboxypeptidase activity"/>
    <property type="evidence" value="ECO:0007669"/>
    <property type="project" value="InterPro"/>
</dbReference>
<evidence type="ECO:0000256" key="2">
    <source>
        <dbReference type="ARBA" id="ARBA00005988"/>
    </source>
</evidence>
<dbReference type="SUPFAM" id="SSF52317">
    <property type="entry name" value="Class I glutamine amidotransferase-like"/>
    <property type="match status" value="1"/>
</dbReference>
<dbReference type="EMBL" id="CP048222">
    <property type="protein sequence ID" value="QHT67932.1"/>
    <property type="molecule type" value="Genomic_DNA"/>
</dbReference>
<evidence type="ECO:0000256" key="8">
    <source>
        <dbReference type="SAM" id="SignalP"/>
    </source>
</evidence>
<dbReference type="PANTHER" id="PTHR11705:SF143">
    <property type="entry name" value="SLL0236 PROTEIN"/>
    <property type="match status" value="1"/>
</dbReference>
<dbReference type="RefSeq" id="WP_162443953.1">
    <property type="nucleotide sequence ID" value="NZ_CP048222.1"/>
</dbReference>
<dbReference type="KEGG" id="rhoz:GXP67_15440"/>
<name>A0A6C0GJU3_9BACT</name>
<comment type="cofactor">
    <cofactor evidence="1">
        <name>Zn(2+)</name>
        <dbReference type="ChEBI" id="CHEBI:29105"/>
    </cofactor>
</comment>
<feature type="signal peptide" evidence="8">
    <location>
        <begin position="1"/>
        <end position="26"/>
    </location>
</feature>
<dbReference type="AlphaFoldDB" id="A0A6C0GJU3"/>
<evidence type="ECO:0000256" key="6">
    <source>
        <dbReference type="ARBA" id="ARBA00023049"/>
    </source>
</evidence>
<evidence type="ECO:0000256" key="1">
    <source>
        <dbReference type="ARBA" id="ARBA00001947"/>
    </source>
</evidence>
<dbReference type="GO" id="GO:0005615">
    <property type="term" value="C:extracellular space"/>
    <property type="evidence" value="ECO:0007669"/>
    <property type="project" value="TreeGrafter"/>
</dbReference>
<proteinExistence type="inferred from homology"/>
<evidence type="ECO:0000256" key="5">
    <source>
        <dbReference type="ARBA" id="ARBA00022833"/>
    </source>
</evidence>
<feature type="domain" description="Peptidase M14" evidence="9">
    <location>
        <begin position="44"/>
        <end position="353"/>
    </location>
</feature>
<gene>
    <name evidence="10" type="ORF">GXP67_15440</name>
</gene>
<dbReference type="GO" id="GO:0008270">
    <property type="term" value="F:zinc ion binding"/>
    <property type="evidence" value="ECO:0007669"/>
    <property type="project" value="InterPro"/>
</dbReference>
<protein>
    <submittedName>
        <fullName evidence="10">Peptidase M14</fullName>
    </submittedName>
</protein>
<dbReference type="GO" id="GO:0006508">
    <property type="term" value="P:proteolysis"/>
    <property type="evidence" value="ECO:0007669"/>
    <property type="project" value="UniProtKB-KW"/>
</dbReference>
<evidence type="ECO:0000256" key="4">
    <source>
        <dbReference type="ARBA" id="ARBA00022801"/>
    </source>
</evidence>
<keyword evidence="5" id="KW-0862">Zinc</keyword>
<feature type="chain" id="PRO_5025514685" evidence="8">
    <location>
        <begin position="27"/>
        <end position="883"/>
    </location>
</feature>
<dbReference type="PROSITE" id="PS52035">
    <property type="entry name" value="PEPTIDASE_M14"/>
    <property type="match status" value="1"/>
</dbReference>
<organism evidence="10 11">
    <name type="scientific">Rhodocytophaga rosea</name>
    <dbReference type="NCBI Taxonomy" id="2704465"/>
    <lineage>
        <taxon>Bacteria</taxon>
        <taxon>Pseudomonadati</taxon>
        <taxon>Bacteroidota</taxon>
        <taxon>Cytophagia</taxon>
        <taxon>Cytophagales</taxon>
        <taxon>Rhodocytophagaceae</taxon>
        <taxon>Rhodocytophaga</taxon>
    </lineage>
</organism>
<dbReference type="SUPFAM" id="SSF53187">
    <property type="entry name" value="Zn-dependent exopeptidases"/>
    <property type="match status" value="1"/>
</dbReference>
<comment type="similarity">
    <text evidence="2 7">Belongs to the peptidase M14 family.</text>
</comment>
<reference evidence="10 11" key="1">
    <citation type="submission" date="2020-01" db="EMBL/GenBank/DDBJ databases">
        <authorList>
            <person name="Kim M.K."/>
        </authorList>
    </citation>
    <scope>NUCLEOTIDE SEQUENCE [LARGE SCALE GENOMIC DNA]</scope>
    <source>
        <strain evidence="10 11">172606-1</strain>
    </source>
</reference>
<dbReference type="Proteomes" id="UP000480178">
    <property type="component" value="Chromosome"/>
</dbReference>
<dbReference type="InterPro" id="IPR029062">
    <property type="entry name" value="Class_I_gatase-like"/>
</dbReference>
<evidence type="ECO:0000256" key="3">
    <source>
        <dbReference type="ARBA" id="ARBA00022670"/>
    </source>
</evidence>
<dbReference type="Gene3D" id="3.40.50.880">
    <property type="match status" value="1"/>
</dbReference>